<dbReference type="EMBL" id="QHHQ01000024">
    <property type="protein sequence ID" value="RAH95684.1"/>
    <property type="molecule type" value="Genomic_DNA"/>
</dbReference>
<comment type="caution">
    <text evidence="1">The sequence shown here is derived from an EMBL/GenBank/DDBJ whole genome shotgun (WGS) entry which is preliminary data.</text>
</comment>
<sequence length="82" mass="9108">MSETLSVRVPDGTKEKLDRIGEASRRTRSFLASEAIASFIERELALIEGLEAGLADMRAGDVLDHDEAMRRVRRAITARPPE</sequence>
<dbReference type="GO" id="GO:0006355">
    <property type="term" value="P:regulation of DNA-templated transcription"/>
    <property type="evidence" value="ECO:0007669"/>
    <property type="project" value="InterPro"/>
</dbReference>
<dbReference type="RefSeq" id="WP_111352783.1">
    <property type="nucleotide sequence ID" value="NZ_JAIWKD010000019.1"/>
</dbReference>
<name>A0A8B2NGU0_9HYPH</name>
<dbReference type="InterPro" id="IPR010985">
    <property type="entry name" value="Ribbon_hlx_hlx"/>
</dbReference>
<dbReference type="AlphaFoldDB" id="A0A8B2NGU0"/>
<dbReference type="SUPFAM" id="SSF47598">
    <property type="entry name" value="Ribbon-helix-helix"/>
    <property type="match status" value="1"/>
</dbReference>
<dbReference type="CDD" id="cd22233">
    <property type="entry name" value="RHH_CopAso-like"/>
    <property type="match status" value="1"/>
</dbReference>
<evidence type="ECO:0000313" key="2">
    <source>
        <dbReference type="Proteomes" id="UP000249590"/>
    </source>
</evidence>
<gene>
    <name evidence="1" type="ORF">DLJ53_34140</name>
</gene>
<keyword evidence="2" id="KW-1185">Reference proteome</keyword>
<protein>
    <submittedName>
        <fullName evidence="1">CopG family transcriptional regulator</fullName>
    </submittedName>
</protein>
<accession>A0A8B2NGU0</accession>
<organism evidence="1 2">
    <name type="scientific">Acuticoccus sediminis</name>
    <dbReference type="NCBI Taxonomy" id="2184697"/>
    <lineage>
        <taxon>Bacteria</taxon>
        <taxon>Pseudomonadati</taxon>
        <taxon>Pseudomonadota</taxon>
        <taxon>Alphaproteobacteria</taxon>
        <taxon>Hyphomicrobiales</taxon>
        <taxon>Amorphaceae</taxon>
        <taxon>Acuticoccus</taxon>
    </lineage>
</organism>
<evidence type="ECO:0000313" key="1">
    <source>
        <dbReference type="EMBL" id="RAH95684.1"/>
    </source>
</evidence>
<dbReference type="OrthoDB" id="7359471at2"/>
<reference evidence="1 2" key="1">
    <citation type="submission" date="2018-05" db="EMBL/GenBank/DDBJ databases">
        <title>Acuticoccus sediminis sp. nov., isolated from deep-sea sediment of Indian Ocean.</title>
        <authorList>
            <person name="Liu X."/>
            <person name="Lai Q."/>
            <person name="Du Y."/>
            <person name="Sun F."/>
            <person name="Zhang X."/>
            <person name="Wang S."/>
            <person name="Shao Z."/>
        </authorList>
    </citation>
    <scope>NUCLEOTIDE SEQUENCE [LARGE SCALE GENOMIC DNA]</scope>
    <source>
        <strain evidence="1 2">PTG4-2</strain>
    </source>
</reference>
<proteinExistence type="predicted"/>
<dbReference type="Proteomes" id="UP000249590">
    <property type="component" value="Unassembled WGS sequence"/>
</dbReference>